<reference evidence="1 2" key="1">
    <citation type="submission" date="2020-05" db="EMBL/GenBank/DDBJ databases">
        <title>MicrobeNet Type strains.</title>
        <authorList>
            <person name="Nicholson A.C."/>
        </authorList>
    </citation>
    <scope>NUCLEOTIDE SEQUENCE [LARGE SCALE GENOMIC DNA]</scope>
    <source>
        <strain evidence="1 2">JCM 3224</strain>
    </source>
</reference>
<organism evidence="1 2">
    <name type="scientific">Nocardia uniformis</name>
    <dbReference type="NCBI Taxonomy" id="53432"/>
    <lineage>
        <taxon>Bacteria</taxon>
        <taxon>Bacillati</taxon>
        <taxon>Actinomycetota</taxon>
        <taxon>Actinomycetes</taxon>
        <taxon>Mycobacteriales</taxon>
        <taxon>Nocardiaceae</taxon>
        <taxon>Nocardia</taxon>
    </lineage>
</organism>
<proteinExistence type="predicted"/>
<dbReference type="EMBL" id="JABELX010000004">
    <property type="protein sequence ID" value="NNH70475.1"/>
    <property type="molecule type" value="Genomic_DNA"/>
</dbReference>
<evidence type="ECO:0000313" key="2">
    <source>
        <dbReference type="Proteomes" id="UP000586827"/>
    </source>
</evidence>
<accession>A0A849C2D0</accession>
<comment type="caution">
    <text evidence="1">The sequence shown here is derived from an EMBL/GenBank/DDBJ whole genome shotgun (WGS) entry which is preliminary data.</text>
</comment>
<keyword evidence="2" id="KW-1185">Reference proteome</keyword>
<name>A0A849C2D0_9NOCA</name>
<evidence type="ECO:0000313" key="1">
    <source>
        <dbReference type="EMBL" id="NNH70475.1"/>
    </source>
</evidence>
<protein>
    <submittedName>
        <fullName evidence="1">Uncharacterized protein</fullName>
    </submittedName>
</protein>
<sequence>MQIKQFMVTTALTGIPEGTDHCVALRHFGRVSQCAGDAPMGAGIGGTTGFIESLLG</sequence>
<gene>
    <name evidence="1" type="ORF">HLB23_11475</name>
</gene>
<dbReference type="Proteomes" id="UP000586827">
    <property type="component" value="Unassembled WGS sequence"/>
</dbReference>
<dbReference type="RefSeq" id="WP_157553218.1">
    <property type="nucleotide sequence ID" value="NZ_JABELX010000004.1"/>
</dbReference>
<dbReference type="AlphaFoldDB" id="A0A849C2D0"/>